<dbReference type="EMBL" id="LAZR01004222">
    <property type="protein sequence ID" value="KKN10661.1"/>
    <property type="molecule type" value="Genomic_DNA"/>
</dbReference>
<proteinExistence type="predicted"/>
<sequence>MILIIIFTFSSIIIPLPKFSSKIDKFREMNNENTPQYSGETVYNKEWLNNNDFLTQDDWFFSKGAQGDNTTVDANISNGQANYIIIGENSSYEVLAGQANSSTWSGWGIYNNSDFLLPDVVEINSTGGYVYHYLDESENLGAGQVHNFPSVHFRKNVSLPEDISDYNIISASLEVIFNATVESSVDAPGDAVGQSAIWDSATFYIEIADLNLSYSFRVGENKTSNLGQDNPSVLNITDRELTYVSESDLITALNLALDKDPSHSEFTIILGIDIYCEDNDFPDYDEWSALIFKSFNLTFSYERKVDKFTSISWTQIGNQITGSNVQVTDANLKFKYKIDQNWSTALSPYSEIRIWINNNLHPETIRLSTAITSFQDAKVDGFDLTNLILKNINITLSVQVFIANTFELGKNVTISLDDIFLNITYVETYSDIETQTNLFLNTENKTADPLIELPIAYSLNITIKYIENQTLNHITGAIVQLEGKTSGILNENSSLGQYSVIINTTQLGIGLWFLNIRAQKNNYLTKLIPFYVNVIERPTEFKLFVNSEDKTTNNTAKIKSNQFMNITVLYQDNSSKEHLNGANVSLSGIGNFTELNNQFNFTLNSNTLGLGFFVLTIIAQLQNYTTQTFQLFVEVFKIATELKLLINGTQRFESNIIQVEVFEYINLTAFYLNNNSKTHLGGATITLLSIGNFSEIGNQYNYSLNSANLNLGFNVITIYAQLDNYETQTIQFFIEVFEKESTIRLLVNSIQRNESDVIQVEVNQVLNFTLIYKDNLTKLNLPGVSVELIDWGNFSEINNQYNLTLNSNTLGLGFFVLTFIAQLQNYTTQTFQLFVEVFKIATELKLLVNGTQRFESDIIQVEVFEYINLTAFYLNNNSKTHLGGAIITLLSIGNFSEIGNQYNYSLNSVNLNLGFNVITIYVQLDNYETQTIQFFIEVFEKESTIQLLVNSIQRNESDIIQVKVNQVLNFTLFYKDNRTKLNLPGVSVELIDWGNFSENNNQYNLTLNSNTLGLGFFVLAFIAQLQNYTTQTFQLFVEVFKIATELKLLVNGTQRFESDIIQMEVFEYINLTAFYLNDTSKNHLSGATITLLSIGNFSEIGNQYNYSLNSANLNLGFNVITIYAQLDNYETQTIQFFIEVFEKESTIRLLVNSIQRNESDIVQVEVNQFLNITLFYKDNLTKLNLPGVSVELIDWGNFSEFTSQYNYTIDTNDLEQGITLLTIQAQLTNYKSQIIQFYVKVIEKETELLLYVNNVKINTSYIMQIEVNQLLNVTLFYLDNLTKLSIPGAIVKLIGWGNFSEIINQYNYTIDTNDLELGITILIVQAQMTNYKPQTIRFHIEVFERSSKMQLSLNSEDNTVIELPIGSNLNIIVKFTDNVTGFHIYNAFVNLGINSVLHNFTEDLVLKQYSFNINTTILNIGVNLIKVTAYKENYAIQDINLRITINKISVEISTESGESHMITKPGQNVNLRIILNDTDFGGNIKGAIITYTWAYGQGNLTDTDNDGVYEAVLENVPVGVYSIAISASGVDNYNFGNYKITLSVNQPIRQNGQTWLVYLLIAGIVGASGGFASYQLHFKYPPLVRKIRKLRKRIKKGRKSKPIIISKREEIINNTIINQTKILDLEAKKIENKTSSKIEKI</sequence>
<reference evidence="2" key="1">
    <citation type="journal article" date="2015" name="Nature">
        <title>Complex archaea that bridge the gap between prokaryotes and eukaryotes.</title>
        <authorList>
            <person name="Spang A."/>
            <person name="Saw J.H."/>
            <person name="Jorgensen S.L."/>
            <person name="Zaremba-Niedzwiedzka K."/>
            <person name="Martijn J."/>
            <person name="Lind A.E."/>
            <person name="van Eijk R."/>
            <person name="Schleper C."/>
            <person name="Guy L."/>
            <person name="Ettema T.J."/>
        </authorList>
    </citation>
    <scope>NUCLEOTIDE SEQUENCE</scope>
</reference>
<feature type="transmembrane region" description="Helical" evidence="1">
    <location>
        <begin position="1555"/>
        <end position="1576"/>
    </location>
</feature>
<keyword evidence="1" id="KW-0472">Membrane</keyword>
<keyword evidence="1" id="KW-0812">Transmembrane</keyword>
<gene>
    <name evidence="2" type="ORF">LCGC14_1034350</name>
</gene>
<evidence type="ECO:0000256" key="1">
    <source>
        <dbReference type="SAM" id="Phobius"/>
    </source>
</evidence>
<protein>
    <submittedName>
        <fullName evidence="2">Uncharacterized protein</fullName>
    </submittedName>
</protein>
<evidence type="ECO:0000313" key="2">
    <source>
        <dbReference type="EMBL" id="KKN10661.1"/>
    </source>
</evidence>
<comment type="caution">
    <text evidence="2">The sequence shown here is derived from an EMBL/GenBank/DDBJ whole genome shotgun (WGS) entry which is preliminary data.</text>
</comment>
<organism evidence="2">
    <name type="scientific">marine sediment metagenome</name>
    <dbReference type="NCBI Taxonomy" id="412755"/>
    <lineage>
        <taxon>unclassified sequences</taxon>
        <taxon>metagenomes</taxon>
        <taxon>ecological metagenomes</taxon>
    </lineage>
</organism>
<keyword evidence="1" id="KW-1133">Transmembrane helix</keyword>
<name>A0A0F9QBT5_9ZZZZ</name>
<accession>A0A0F9QBT5</accession>